<dbReference type="EMBL" id="BAABCM010000001">
    <property type="protein sequence ID" value="GAA3792497.1"/>
    <property type="molecule type" value="Genomic_DNA"/>
</dbReference>
<evidence type="ECO:0000313" key="1">
    <source>
        <dbReference type="EMBL" id="GAA3792497.1"/>
    </source>
</evidence>
<accession>A0ABP7HHH6</accession>
<comment type="caution">
    <text evidence="1">The sequence shown here is derived from an EMBL/GenBank/DDBJ whole genome shotgun (WGS) entry which is preliminary data.</text>
</comment>
<organism evidence="1 2">
    <name type="scientific">Amycolatopsis tucumanensis</name>
    <dbReference type="NCBI Taxonomy" id="401106"/>
    <lineage>
        <taxon>Bacteria</taxon>
        <taxon>Bacillati</taxon>
        <taxon>Actinomycetota</taxon>
        <taxon>Actinomycetes</taxon>
        <taxon>Pseudonocardiales</taxon>
        <taxon>Pseudonocardiaceae</taxon>
        <taxon>Amycolatopsis</taxon>
    </lineage>
</organism>
<protein>
    <submittedName>
        <fullName evidence="1">Uncharacterized protein</fullName>
    </submittedName>
</protein>
<keyword evidence="2" id="KW-1185">Reference proteome</keyword>
<sequence>MAERVQGEATKLGLEVVRFAARDYGGARLDDYHQGQAVGVMNYWVYFNSRPVPQPADLVIFDDAHLAE</sequence>
<evidence type="ECO:0000313" key="2">
    <source>
        <dbReference type="Proteomes" id="UP001501624"/>
    </source>
</evidence>
<reference evidence="2" key="1">
    <citation type="journal article" date="2019" name="Int. J. Syst. Evol. Microbiol.">
        <title>The Global Catalogue of Microorganisms (GCM) 10K type strain sequencing project: providing services to taxonomists for standard genome sequencing and annotation.</title>
        <authorList>
            <consortium name="The Broad Institute Genomics Platform"/>
            <consortium name="The Broad Institute Genome Sequencing Center for Infectious Disease"/>
            <person name="Wu L."/>
            <person name="Ma J."/>
        </authorList>
    </citation>
    <scope>NUCLEOTIDE SEQUENCE [LARGE SCALE GENOMIC DNA]</scope>
    <source>
        <strain evidence="2">JCM 17017</strain>
    </source>
</reference>
<gene>
    <name evidence="1" type="ORF">GCM10022380_06530</name>
</gene>
<dbReference type="Proteomes" id="UP001501624">
    <property type="component" value="Unassembled WGS sequence"/>
</dbReference>
<proteinExistence type="predicted"/>
<name>A0ABP7HHH6_9PSEU</name>
<dbReference type="RefSeq" id="WP_237340286.1">
    <property type="nucleotide sequence ID" value="NZ_BAABCM010000001.1"/>
</dbReference>